<dbReference type="EMBL" id="CP002691">
    <property type="protein sequence ID" value="AEE48325.1"/>
    <property type="molecule type" value="Genomic_DNA"/>
</dbReference>
<dbReference type="OrthoDB" id="922982at2"/>
<gene>
    <name evidence="1" type="ordered locus">Halhy_0414</name>
</gene>
<reference evidence="1 2" key="1">
    <citation type="journal article" date="2011" name="Stand. Genomic Sci.">
        <title>Complete genome sequence of Haliscomenobacter hydrossis type strain (O).</title>
        <authorList>
            <consortium name="US DOE Joint Genome Institute (JGI-PGF)"/>
            <person name="Daligault H."/>
            <person name="Lapidus A."/>
            <person name="Zeytun A."/>
            <person name="Nolan M."/>
            <person name="Lucas S."/>
            <person name="Del Rio T.G."/>
            <person name="Tice H."/>
            <person name="Cheng J.F."/>
            <person name="Tapia R."/>
            <person name="Han C."/>
            <person name="Goodwin L."/>
            <person name="Pitluck S."/>
            <person name="Liolios K."/>
            <person name="Pagani I."/>
            <person name="Ivanova N."/>
            <person name="Huntemann M."/>
            <person name="Mavromatis K."/>
            <person name="Mikhailova N."/>
            <person name="Pati A."/>
            <person name="Chen A."/>
            <person name="Palaniappan K."/>
            <person name="Land M."/>
            <person name="Hauser L."/>
            <person name="Brambilla E.M."/>
            <person name="Rohde M."/>
            <person name="Verbarg S."/>
            <person name="Goker M."/>
            <person name="Bristow J."/>
            <person name="Eisen J.A."/>
            <person name="Markowitz V."/>
            <person name="Hugenholtz P."/>
            <person name="Kyrpides N.C."/>
            <person name="Klenk H.P."/>
            <person name="Woyke T."/>
        </authorList>
    </citation>
    <scope>NUCLEOTIDE SEQUENCE [LARGE SCALE GENOMIC DNA]</scope>
    <source>
        <strain evidence="2">ATCC 27775 / DSM 1100 / LMG 10767 / O</strain>
    </source>
</reference>
<reference key="2">
    <citation type="submission" date="2011-04" db="EMBL/GenBank/DDBJ databases">
        <title>Complete sequence of chromosome of Haliscomenobacter hydrossis DSM 1100.</title>
        <authorList>
            <consortium name="US DOE Joint Genome Institute (JGI-PGF)"/>
            <person name="Lucas S."/>
            <person name="Han J."/>
            <person name="Lapidus A."/>
            <person name="Bruce D."/>
            <person name="Goodwin L."/>
            <person name="Pitluck S."/>
            <person name="Peters L."/>
            <person name="Kyrpides N."/>
            <person name="Mavromatis K."/>
            <person name="Ivanova N."/>
            <person name="Ovchinnikova G."/>
            <person name="Pagani I."/>
            <person name="Daligault H."/>
            <person name="Detter J.C."/>
            <person name="Han C."/>
            <person name="Land M."/>
            <person name="Hauser L."/>
            <person name="Markowitz V."/>
            <person name="Cheng J.-F."/>
            <person name="Hugenholtz P."/>
            <person name="Woyke T."/>
            <person name="Wu D."/>
            <person name="Verbarg S."/>
            <person name="Frueling A."/>
            <person name="Brambilla E."/>
            <person name="Klenk H.-P."/>
            <person name="Eisen J.A."/>
        </authorList>
    </citation>
    <scope>NUCLEOTIDE SEQUENCE</scope>
    <source>
        <strain>DSM 1100</strain>
    </source>
</reference>
<dbReference type="KEGG" id="hhy:Halhy_0414"/>
<evidence type="ECO:0008006" key="3">
    <source>
        <dbReference type="Google" id="ProtNLM"/>
    </source>
</evidence>
<evidence type="ECO:0000313" key="1">
    <source>
        <dbReference type="EMBL" id="AEE48325.1"/>
    </source>
</evidence>
<dbReference type="Proteomes" id="UP000008461">
    <property type="component" value="Chromosome"/>
</dbReference>
<keyword evidence="2" id="KW-1185">Reference proteome</keyword>
<name>F4KY62_HALH1</name>
<accession>F4KY62</accession>
<dbReference type="RefSeq" id="WP_013762889.1">
    <property type="nucleotide sequence ID" value="NC_015510.1"/>
</dbReference>
<dbReference type="AlphaFoldDB" id="F4KY62"/>
<dbReference type="HOGENOM" id="CLU_056928_0_0_10"/>
<proteinExistence type="predicted"/>
<protein>
    <recommendedName>
        <fullName evidence="3">DUF4249 domain-containing protein</fullName>
    </recommendedName>
</protein>
<organism evidence="1 2">
    <name type="scientific">Haliscomenobacter hydrossis (strain ATCC 27775 / DSM 1100 / LMG 10767 / O)</name>
    <dbReference type="NCBI Taxonomy" id="760192"/>
    <lineage>
        <taxon>Bacteria</taxon>
        <taxon>Pseudomonadati</taxon>
        <taxon>Bacteroidota</taxon>
        <taxon>Saprospiria</taxon>
        <taxon>Saprospirales</taxon>
        <taxon>Haliscomenobacteraceae</taxon>
        <taxon>Haliscomenobacter</taxon>
    </lineage>
</organism>
<dbReference type="eggNOG" id="ENOG502ZBHJ">
    <property type="taxonomic scope" value="Bacteria"/>
</dbReference>
<dbReference type="InterPro" id="IPR025345">
    <property type="entry name" value="DUF4249"/>
</dbReference>
<dbReference type="STRING" id="760192.Halhy_0414"/>
<sequence length="362" mass="41236">MIKWTKRLLVLTLVLGLFTCLKPIQIDLPSLDEGITISAYLSTKKGFQEVRIQRLAPFTNNGLNYPIKQAEVWITDNLGQRQDFREDPIKEGIYLPRNADYVGEPGKTYVLHITTSDQREIESSPQTLRAVPPIKKVYSEEIIVENSRLGKVVNGFNVMLDVDDPPSEGDYYRWNWLHYEQLDFCAQFDDFPAGGVTQYKTLVGLRCCQPCWGIVPCFSNCANVLSDALSNGKTISRHRISRIPYCPKDYYIEIQQRSISREAYDYWRTIDQLTTNNGSLFDTAPAAVRGNLKCVSDPAQAVYGLFEVSDFEEDGFFIIRTNTSKPGLYTCEPKPLPAVSSACVTCEESAYRTQIKPRFWNR</sequence>
<evidence type="ECO:0000313" key="2">
    <source>
        <dbReference type="Proteomes" id="UP000008461"/>
    </source>
</evidence>
<dbReference type="Pfam" id="PF14054">
    <property type="entry name" value="DUF4249"/>
    <property type="match status" value="1"/>
</dbReference>